<name>A0ABP1PWT4_9HEXA</name>
<organism evidence="3 4">
    <name type="scientific">Orchesella dallaii</name>
    <dbReference type="NCBI Taxonomy" id="48710"/>
    <lineage>
        <taxon>Eukaryota</taxon>
        <taxon>Metazoa</taxon>
        <taxon>Ecdysozoa</taxon>
        <taxon>Arthropoda</taxon>
        <taxon>Hexapoda</taxon>
        <taxon>Collembola</taxon>
        <taxon>Entomobryomorpha</taxon>
        <taxon>Entomobryoidea</taxon>
        <taxon>Orchesellidae</taxon>
        <taxon>Orchesellinae</taxon>
        <taxon>Orchesella</taxon>
    </lineage>
</organism>
<comment type="caution">
    <text evidence="3">The sequence shown here is derived from an EMBL/GenBank/DDBJ whole genome shotgun (WGS) entry which is preliminary data.</text>
</comment>
<proteinExistence type="predicted"/>
<dbReference type="Pfam" id="PF11018">
    <property type="entry name" value="Cuticle_3"/>
    <property type="match status" value="1"/>
</dbReference>
<accession>A0ABP1PWT4</accession>
<evidence type="ECO:0000313" key="3">
    <source>
        <dbReference type="EMBL" id="CAL8078370.1"/>
    </source>
</evidence>
<feature type="chain" id="PRO_5045941656" evidence="2">
    <location>
        <begin position="17"/>
        <end position="160"/>
    </location>
</feature>
<keyword evidence="4" id="KW-1185">Reference proteome</keyword>
<feature type="signal peptide" evidence="2">
    <location>
        <begin position="1"/>
        <end position="16"/>
    </location>
</feature>
<dbReference type="InterPro" id="IPR022727">
    <property type="entry name" value="Cuticle_C1"/>
</dbReference>
<dbReference type="EMBL" id="CAXLJM020000013">
    <property type="protein sequence ID" value="CAL8078370.1"/>
    <property type="molecule type" value="Genomic_DNA"/>
</dbReference>
<gene>
    <name evidence="3" type="ORF">ODALV1_LOCUS4076</name>
</gene>
<evidence type="ECO:0000256" key="2">
    <source>
        <dbReference type="SAM" id="SignalP"/>
    </source>
</evidence>
<evidence type="ECO:0000313" key="4">
    <source>
        <dbReference type="Proteomes" id="UP001642540"/>
    </source>
</evidence>
<protein>
    <submittedName>
        <fullName evidence="3">Uncharacterized protein</fullName>
    </submittedName>
</protein>
<keyword evidence="2" id="KW-0732">Signal</keyword>
<sequence>MYKAAIVLALAAVVSAGNVAYLDTHVGSQVEQTVRGYGGLSSLSHQAKTVNSAFSTASAYKTKATNSAYAVAPAVAYAQPAVAYAQAAPVAYAQPAYAAPIARAVAPVAYAQPAYAAPIARAVAPVAKVAPAGLLGVAYSPVTAGVASLTFDGFGVHYGY</sequence>
<dbReference type="Proteomes" id="UP001642540">
    <property type="component" value="Unassembled WGS sequence"/>
</dbReference>
<keyword evidence="1" id="KW-0677">Repeat</keyword>
<evidence type="ECO:0000256" key="1">
    <source>
        <dbReference type="ARBA" id="ARBA00022737"/>
    </source>
</evidence>
<reference evidence="3 4" key="1">
    <citation type="submission" date="2024-08" db="EMBL/GenBank/DDBJ databases">
        <authorList>
            <person name="Cucini C."/>
            <person name="Frati F."/>
        </authorList>
    </citation>
    <scope>NUCLEOTIDE SEQUENCE [LARGE SCALE GENOMIC DNA]</scope>
</reference>